<evidence type="ECO:0000313" key="3">
    <source>
        <dbReference type="Proteomes" id="UP000220078"/>
    </source>
</evidence>
<reference evidence="1 3" key="1">
    <citation type="submission" date="2017-09" db="EMBL/GenBank/DDBJ databases">
        <title>Large-scale bioinformatics analysis of Bacillus genomes uncovers conserved roles of natural products in bacterial physiology.</title>
        <authorList>
            <consortium name="Agbiome Team Llc"/>
            <person name="Bleich R.M."/>
            <person name="Kirk G.J."/>
            <person name="Santa Maria K.C."/>
            <person name="Allen S.E."/>
            <person name="Farag S."/>
            <person name="Shank E.A."/>
            <person name="Bowers A."/>
        </authorList>
    </citation>
    <scope>NUCLEOTIDE SEQUENCE [LARGE SCALE GENOMIC DNA]</scope>
    <source>
        <strain evidence="1 3">AFS027629</strain>
    </source>
</reference>
<reference evidence="2 4" key="2">
    <citation type="submission" date="2017-09" db="EMBL/GenBank/DDBJ databases">
        <title>Large-scale bioinformatics analysis of Bacillus genomes uncovers conserved roles of natural products in bacterial physiology.</title>
        <authorList>
            <consortium name="Agbiome Team Llc"/>
            <person name="Bleich R.M."/>
            <person name="Grubbs K.J."/>
            <person name="Santa Maria K.C."/>
            <person name="Allen S.E."/>
            <person name="Farag S."/>
            <person name="Shank E.A."/>
            <person name="Bowers A."/>
        </authorList>
    </citation>
    <scope>NUCLEOTIDE SEQUENCE [LARGE SCALE GENOMIC DNA]</scope>
    <source>
        <strain evidence="2 4">AFS042148</strain>
    </source>
</reference>
<gene>
    <name evidence="1" type="ORF">CN551_12155</name>
    <name evidence="2" type="ORF">COF62_31545</name>
</gene>
<evidence type="ECO:0008006" key="5">
    <source>
        <dbReference type="Google" id="ProtNLM"/>
    </source>
</evidence>
<accession>A0AAP8EWX7</accession>
<dbReference type="EMBL" id="NUAP01000024">
    <property type="protein sequence ID" value="PEN88755.1"/>
    <property type="molecule type" value="Genomic_DNA"/>
</dbReference>
<evidence type="ECO:0000313" key="1">
    <source>
        <dbReference type="EMBL" id="PEN88755.1"/>
    </source>
</evidence>
<dbReference type="AlphaFoldDB" id="A0AAP8EWX7"/>
<comment type="caution">
    <text evidence="2">The sequence shown here is derived from an EMBL/GenBank/DDBJ whole genome shotgun (WGS) entry which is preliminary data.</text>
</comment>
<sequence>MNFEDNRKLGIQLGCIVKTDNTQYLVFKKNENYSLLNIKTVECINFEVPLEHLEEMILEDLKEDIQSIIPPENIKIVAQNKI</sequence>
<dbReference type="EMBL" id="NUSY01000100">
    <property type="protein sequence ID" value="PHE04138.1"/>
    <property type="molecule type" value="Genomic_DNA"/>
</dbReference>
<evidence type="ECO:0000313" key="4">
    <source>
        <dbReference type="Proteomes" id="UP000224044"/>
    </source>
</evidence>
<evidence type="ECO:0000313" key="2">
    <source>
        <dbReference type="EMBL" id="PHE04138.1"/>
    </source>
</evidence>
<name>A0AAP8EWX7_9BACI</name>
<dbReference type="Proteomes" id="UP000224044">
    <property type="component" value="Unassembled WGS sequence"/>
</dbReference>
<proteinExistence type="predicted"/>
<dbReference type="Proteomes" id="UP000220078">
    <property type="component" value="Unassembled WGS sequence"/>
</dbReference>
<organism evidence="2 4">
    <name type="scientific">Bacillus toyonensis</name>
    <dbReference type="NCBI Taxonomy" id="155322"/>
    <lineage>
        <taxon>Bacteria</taxon>
        <taxon>Bacillati</taxon>
        <taxon>Bacillota</taxon>
        <taxon>Bacilli</taxon>
        <taxon>Bacillales</taxon>
        <taxon>Bacillaceae</taxon>
        <taxon>Bacillus</taxon>
        <taxon>Bacillus cereus group</taxon>
    </lineage>
</organism>
<protein>
    <recommendedName>
        <fullName evidence="5">Group-specific protein</fullName>
    </recommendedName>
</protein>
<dbReference type="RefSeq" id="WP_001008433.1">
    <property type="nucleotide sequence ID" value="NZ_CP036093.1"/>
</dbReference>